<evidence type="ECO:0000313" key="2">
    <source>
        <dbReference type="Proteomes" id="UP000326687"/>
    </source>
</evidence>
<gene>
    <name evidence="1" type="ORF">F2Z80_14315</name>
</gene>
<organism evidence="1 2">
    <name type="scientific">Vibrio fortis</name>
    <dbReference type="NCBI Taxonomy" id="212667"/>
    <lineage>
        <taxon>Bacteria</taxon>
        <taxon>Pseudomonadati</taxon>
        <taxon>Pseudomonadota</taxon>
        <taxon>Gammaproteobacteria</taxon>
        <taxon>Vibrionales</taxon>
        <taxon>Vibrionaceae</taxon>
        <taxon>Vibrio</taxon>
    </lineage>
</organism>
<name>A0A5N3S6C0_9VIBR</name>
<dbReference type="EMBL" id="VXDD01000002">
    <property type="protein sequence ID" value="KAB0302364.1"/>
    <property type="molecule type" value="Genomic_DNA"/>
</dbReference>
<dbReference type="AlphaFoldDB" id="A0A5N3S6C0"/>
<evidence type="ECO:0000313" key="1">
    <source>
        <dbReference type="EMBL" id="KAB0302364.1"/>
    </source>
</evidence>
<comment type="caution">
    <text evidence="1">The sequence shown here is derived from an EMBL/GenBank/DDBJ whole genome shotgun (WGS) entry which is preliminary data.</text>
</comment>
<reference evidence="1 2" key="1">
    <citation type="submission" date="2019-09" db="EMBL/GenBank/DDBJ databases">
        <title>Vibrio Fortis S7-72.</title>
        <authorList>
            <person name="Das S.K."/>
        </authorList>
    </citation>
    <scope>NUCLEOTIDE SEQUENCE [LARGE SCALE GENOMIC DNA]</scope>
    <source>
        <strain evidence="1 2">S7-72</strain>
    </source>
</reference>
<accession>A0A5N3S6C0</accession>
<keyword evidence="1" id="KW-0808">Transferase</keyword>
<dbReference type="GO" id="GO:0016740">
    <property type="term" value="F:transferase activity"/>
    <property type="evidence" value="ECO:0007669"/>
    <property type="project" value="UniProtKB-KW"/>
</dbReference>
<proteinExistence type="predicted"/>
<sequence>MNVFIVTSPFQYICANEARVAYQSTENLLVLIEQDNPTGQRQMASLLNENDWLQVMRFPRNKRTTVTPKIIKQILALSQGRLDTLFYSEYFAWRSKLLIRNLPFKKHVFFDDGTMTFFDYYDHIETKAEYHRPRWLQDLQLRLQGVHPIGRLGFFENTEIFSIFDFENCITTLRENNLAVLQDQIEQYSGNAKSQDVFIGQGSVDEPGRISLSEYLDLIRTAITPNQPAPLLYIPHRTEAGHVTEQVKSLEGVQYHVPDFPIEIELMKAQVEPKTIIGLSSTALYTLSKIYPDANIQLIAPVTVAQGERDKRIANYLNNYFSCLKV</sequence>
<dbReference type="Proteomes" id="UP000326687">
    <property type="component" value="Unassembled WGS sequence"/>
</dbReference>
<protein>
    <submittedName>
        <fullName evidence="1">Glycosyltransferase 52 family protein</fullName>
    </submittedName>
</protein>